<reference evidence="3" key="1">
    <citation type="submission" date="2013-09" db="EMBL/GenBank/DDBJ databases">
        <title>Corchorus olitorius genome sequencing.</title>
        <authorList>
            <person name="Alam M."/>
            <person name="Haque M.S."/>
            <person name="Islam M.S."/>
            <person name="Emdad E.M."/>
            <person name="Islam M.M."/>
            <person name="Ahmed B."/>
            <person name="Halim A."/>
            <person name="Hossen Q.M.M."/>
            <person name="Hossain M.Z."/>
            <person name="Ahmed R."/>
            <person name="Khan M.M."/>
            <person name="Islam R."/>
            <person name="Rashid M.M."/>
            <person name="Khan S.A."/>
            <person name="Rahman M.S."/>
            <person name="Alam M."/>
            <person name="Yahiya A.S."/>
            <person name="Khan M.S."/>
            <person name="Azam M.S."/>
            <person name="Haque T."/>
            <person name="Lashkar M.Z.H."/>
            <person name="Akhand A.I."/>
            <person name="Morshed G."/>
            <person name="Roy S."/>
            <person name="Uddin K.S."/>
            <person name="Rabeya T."/>
            <person name="Hossain A.S."/>
            <person name="Chowdhury A."/>
            <person name="Snigdha A.R."/>
            <person name="Mortoza M.S."/>
            <person name="Matin S.A."/>
            <person name="Hoque S.M.E."/>
            <person name="Islam M.K."/>
            <person name="Roy D.K."/>
            <person name="Haider R."/>
            <person name="Moosa M.M."/>
            <person name="Elias S.M."/>
            <person name="Hasan A.M."/>
            <person name="Jahan S."/>
            <person name="Shafiuddin M."/>
            <person name="Mahmood N."/>
            <person name="Shommy N.S."/>
        </authorList>
    </citation>
    <scope>NUCLEOTIDE SEQUENCE [LARGE SCALE GENOMIC DNA]</scope>
    <source>
        <strain evidence="3">cv. O-4</strain>
    </source>
</reference>
<dbReference type="AlphaFoldDB" id="A0A1R3HEG2"/>
<evidence type="ECO:0000313" key="2">
    <source>
        <dbReference type="EMBL" id="OMO68694.1"/>
    </source>
</evidence>
<organism evidence="2 3">
    <name type="scientific">Corchorus olitorius</name>
    <dbReference type="NCBI Taxonomy" id="93759"/>
    <lineage>
        <taxon>Eukaryota</taxon>
        <taxon>Viridiplantae</taxon>
        <taxon>Streptophyta</taxon>
        <taxon>Embryophyta</taxon>
        <taxon>Tracheophyta</taxon>
        <taxon>Spermatophyta</taxon>
        <taxon>Magnoliopsida</taxon>
        <taxon>eudicotyledons</taxon>
        <taxon>Gunneridae</taxon>
        <taxon>Pentapetalae</taxon>
        <taxon>rosids</taxon>
        <taxon>malvids</taxon>
        <taxon>Malvales</taxon>
        <taxon>Malvaceae</taxon>
        <taxon>Grewioideae</taxon>
        <taxon>Apeibeae</taxon>
        <taxon>Corchorus</taxon>
    </lineage>
</organism>
<proteinExistence type="predicted"/>
<evidence type="ECO:0000256" key="1">
    <source>
        <dbReference type="SAM" id="MobiDB-lite"/>
    </source>
</evidence>
<accession>A0A1R3HEG2</accession>
<feature type="compositionally biased region" description="Basic and acidic residues" evidence="1">
    <location>
        <begin position="34"/>
        <end position="70"/>
    </location>
</feature>
<dbReference type="Proteomes" id="UP000187203">
    <property type="component" value="Unassembled WGS sequence"/>
</dbReference>
<comment type="caution">
    <text evidence="2">The sequence shown here is derived from an EMBL/GenBank/DDBJ whole genome shotgun (WGS) entry which is preliminary data.</text>
</comment>
<gene>
    <name evidence="2" type="ORF">COLO4_29490</name>
</gene>
<evidence type="ECO:0000313" key="3">
    <source>
        <dbReference type="Proteomes" id="UP000187203"/>
    </source>
</evidence>
<keyword evidence="3" id="KW-1185">Reference proteome</keyword>
<name>A0A1R3HEG2_9ROSI</name>
<feature type="region of interest" description="Disordered" evidence="1">
    <location>
        <begin position="32"/>
        <end position="114"/>
    </location>
</feature>
<dbReference type="EMBL" id="AWUE01020366">
    <property type="protein sequence ID" value="OMO68694.1"/>
    <property type="molecule type" value="Genomic_DNA"/>
</dbReference>
<sequence length="127" mass="14874">MEQRIMDMKQIKLTVISIVDIIHPLLNKITNQCLKKDDEKKEHSGVKGNKKSDHEKEEGKNEKQRRDEHTAFNATDINGYNDPYHRHQMAPYPYDPRMSTHHPSQQPPYPYKVVTEDQYPSPSCVIC</sequence>
<protein>
    <submittedName>
        <fullName evidence="2">Uncharacterized protein</fullName>
    </submittedName>
</protein>